<feature type="disulfide bond" evidence="4">
    <location>
        <begin position="1246"/>
        <end position="1298"/>
    </location>
</feature>
<reference evidence="8" key="3">
    <citation type="submission" date="2025-09" db="UniProtKB">
        <authorList>
            <consortium name="Ensembl"/>
        </authorList>
    </citation>
    <scope>IDENTIFICATION</scope>
</reference>
<reference evidence="8" key="2">
    <citation type="submission" date="2025-08" db="UniProtKB">
        <authorList>
            <consortium name="Ensembl"/>
        </authorList>
    </citation>
    <scope>IDENTIFICATION</scope>
</reference>
<evidence type="ECO:0000259" key="5">
    <source>
        <dbReference type="PROSITE" id="PS01225"/>
    </source>
</evidence>
<dbReference type="InterPro" id="IPR001007">
    <property type="entry name" value="VWF_dom"/>
</dbReference>
<dbReference type="Gene3D" id="2.10.70.10">
    <property type="entry name" value="Complement Module, domain 1"/>
    <property type="match status" value="1"/>
</dbReference>
<feature type="disulfide bond" evidence="4">
    <location>
        <begin position="1242"/>
        <end position="1296"/>
    </location>
</feature>
<dbReference type="Pfam" id="PF00094">
    <property type="entry name" value="VWD"/>
    <property type="match status" value="1"/>
</dbReference>
<keyword evidence="2 4" id="KW-1015">Disulfide bond</keyword>
<dbReference type="PANTHER" id="PTHR11339:SF402">
    <property type="entry name" value="VWFD DOMAIN-CONTAINING PROTEIN"/>
    <property type="match status" value="1"/>
</dbReference>
<feature type="domain" description="VWFC" evidence="6">
    <location>
        <begin position="1071"/>
        <end position="1136"/>
    </location>
</feature>
<dbReference type="STRING" id="51511.ENSCSAVP00000001535"/>
<dbReference type="PROSITE" id="PS50184">
    <property type="entry name" value="VWFC_2"/>
    <property type="match status" value="5"/>
</dbReference>
<evidence type="ECO:0000256" key="2">
    <source>
        <dbReference type="ARBA" id="ARBA00023157"/>
    </source>
</evidence>
<dbReference type="InParanoid" id="H2Y887"/>
<feature type="domain" description="VWFD" evidence="7">
    <location>
        <begin position="325"/>
        <end position="500"/>
    </location>
</feature>
<dbReference type="SUPFAM" id="SSF57567">
    <property type="entry name" value="Serine protease inhibitors"/>
    <property type="match status" value="1"/>
</dbReference>
<evidence type="ECO:0000259" key="7">
    <source>
        <dbReference type="PROSITE" id="PS51233"/>
    </source>
</evidence>
<dbReference type="InterPro" id="IPR036084">
    <property type="entry name" value="Ser_inhib-like_sf"/>
</dbReference>
<feature type="domain" description="CTCK" evidence="5">
    <location>
        <begin position="1216"/>
        <end position="1304"/>
    </location>
</feature>
<feature type="domain" description="VWFC" evidence="6">
    <location>
        <begin position="115"/>
        <end position="185"/>
    </location>
</feature>
<dbReference type="Pfam" id="PF00093">
    <property type="entry name" value="VWC"/>
    <property type="match status" value="1"/>
</dbReference>
<evidence type="ECO:0000256" key="1">
    <source>
        <dbReference type="ARBA" id="ARBA00022737"/>
    </source>
</evidence>
<dbReference type="PROSITE" id="PS51233">
    <property type="entry name" value="VWFD"/>
    <property type="match status" value="1"/>
</dbReference>
<feature type="disulfide bond" evidence="4">
    <location>
        <begin position="1216"/>
        <end position="1266"/>
    </location>
</feature>
<evidence type="ECO:0000313" key="8">
    <source>
        <dbReference type="Ensembl" id="ENSCSAVP00000001535.1"/>
    </source>
</evidence>
<dbReference type="SMART" id="SM00214">
    <property type="entry name" value="VWC"/>
    <property type="match status" value="6"/>
</dbReference>
<dbReference type="InterPro" id="IPR006207">
    <property type="entry name" value="Cys_knot_C"/>
</dbReference>
<keyword evidence="9" id="KW-1185">Reference proteome</keyword>
<dbReference type="Ensembl" id="ENSCSAVT00000001555.1">
    <property type="protein sequence ID" value="ENSCSAVP00000001535.1"/>
    <property type="gene ID" value="ENSCSAVG00000000876.1"/>
</dbReference>
<feature type="domain" description="VWFC" evidence="6">
    <location>
        <begin position="51"/>
        <end position="111"/>
    </location>
</feature>
<sequence>ETYAKALDSVDSGYVEGCCPGLTDASICPTTCPKDKVCDGSSCVYPRDCPCYRNAIRRTTGAVWKENNGCSNCICMGGEVQCVKETCEVTSCPAGQKLDFAHPDDCCAVCMEDDNSCIDESGQLHNVGDSWTSQVNTCELCSCTMQGVKCEAEPCSEVEKPICSDGQMLVTKESGCCSEYDCVCDKAMCTSTMPICDEHFSAVIVNPTDCCPIYECVCRSETCPVSPSCAFDERRERVNSDTECCGEYKCERIGCVDESGNFHEVDTTWSMTSDACQQCSCLGDRNIMCKARECADIAKPTCPGGIEPSVVFDIDGCCASYVCDFVCRGYAGSSRIHTFDGFSYARSCPCSHVLAKDSFGANFEVSVKRGYCSGSICTKSLIITDKLSNEIYELSADSKVPETTSSSFVIEIVGKVQTVTAKSSGVKVVFDQASDTWSIHVPAKFSGQTEGLCGLADSEISNDLWMGSYAVASVSSTATANSEDIGAFFNHWLATDSDVGISAGVNGEAVTSACLSDALPETGLIAGGGSSLVRSYCDQLFASSVFSPLASVVDPSEYVDTCVRAIAGLPVMKIGVAVSADWPGCSVFAAYASAAARVGKCIEWRNNDFCPYSGCGAGNVYMGCGTSIVKTCDNFKTFNGLSVTYDTEGCFCTGGKVLLDGECIEASDCPVCSDESGYGRKAGDQWYNAGEPCIVATCQPDSSVVQSQMSCPPAPLCSPNEVLAKLSDDSVCCTAYVCLPDNHESKCAGLRCPPIVRPRCAVGEQWKATPSGPLSCCLTYTCECSSDSCPTTPVPSCEEGEELEVVGTDDCCPSATCICKPDTCAPTPECFEAGYVLKVVEEGRCCVTYECMCDRDTCVATEVPSCLGGETAVVANPGECCPVYACQCDKSQCKPCIEECAAGFTRVLVSEPGACCDEYDCKCDVTQCPIAKITPCSSLAGYRLISSAKEIRAPGLPECCASEFEEICICDVASCPISTVKCASYERKYQTNPGECCPTYACECDNTQCERGEMSCSSKQHLVEKVINSCCSVTVCECDVCEPAQLCKEGWTESDTFDQCGCTIRECVPPTECVHLGETHEPGLTWMEDVCTECSCSTSPNSLGEYETTCSMIKCGTCSSGYTYVPVAGQCCGDCVQTVCHHEGKQFAPGQTWIVPDDQCTTCECMIDPISNEVYSQCSAPACAPIDPLCAPEDILSTEDGCCTYCRTRNLPETKCRPVSDFFEEMEHGGCKSAEKVNVTMCEGQCTSASVFSSEAGVFQKQCSCCSTIKTEKRTVDLVCPDLSTKVYVYEVALECACHATACGSEPVL</sequence>
<keyword evidence="3" id="KW-0325">Glycoprotein</keyword>
<evidence type="ECO:0000259" key="6">
    <source>
        <dbReference type="PROSITE" id="PS50184"/>
    </source>
</evidence>
<reference evidence="9" key="1">
    <citation type="submission" date="2003-08" db="EMBL/GenBank/DDBJ databases">
        <authorList>
            <person name="Birren B."/>
            <person name="Nusbaum C."/>
            <person name="Abebe A."/>
            <person name="Abouelleil A."/>
            <person name="Adekoya E."/>
            <person name="Ait-zahra M."/>
            <person name="Allen N."/>
            <person name="Allen T."/>
            <person name="An P."/>
            <person name="Anderson M."/>
            <person name="Anderson S."/>
            <person name="Arachchi H."/>
            <person name="Armbruster J."/>
            <person name="Bachantsang P."/>
            <person name="Baldwin J."/>
            <person name="Barry A."/>
            <person name="Bayul T."/>
            <person name="Blitshsteyn B."/>
            <person name="Bloom T."/>
            <person name="Blye J."/>
            <person name="Boguslavskiy L."/>
            <person name="Borowsky M."/>
            <person name="Boukhgalter B."/>
            <person name="Brunache A."/>
            <person name="Butler J."/>
            <person name="Calixte N."/>
            <person name="Calvo S."/>
            <person name="Camarata J."/>
            <person name="Campo K."/>
            <person name="Chang J."/>
            <person name="Cheshatsang Y."/>
            <person name="Citroen M."/>
            <person name="Collymore A."/>
            <person name="Considine T."/>
            <person name="Cook A."/>
            <person name="Cooke P."/>
            <person name="Corum B."/>
            <person name="Cuomo C."/>
            <person name="David R."/>
            <person name="Dawoe T."/>
            <person name="Degray S."/>
            <person name="Dodge S."/>
            <person name="Dooley K."/>
            <person name="Dorje P."/>
            <person name="Dorjee K."/>
            <person name="Dorris L."/>
            <person name="Duffey N."/>
            <person name="Dupes A."/>
            <person name="Elkins T."/>
            <person name="Engels R."/>
            <person name="Erickson J."/>
            <person name="Farina A."/>
            <person name="Faro S."/>
            <person name="Ferreira P."/>
            <person name="Fischer H."/>
            <person name="Fitzgerald M."/>
            <person name="Foley K."/>
            <person name="Gage D."/>
            <person name="Galagan J."/>
            <person name="Gearin G."/>
            <person name="Gnerre S."/>
            <person name="Gnirke A."/>
            <person name="Goyette A."/>
            <person name="Graham J."/>
            <person name="Grandbois E."/>
            <person name="Gyaltsen K."/>
            <person name="Hafez N."/>
            <person name="Hagopian D."/>
            <person name="Hagos B."/>
            <person name="Hall J."/>
            <person name="Hatcher B."/>
            <person name="Heller A."/>
            <person name="Higgins H."/>
            <person name="Honan T."/>
            <person name="Horn A."/>
            <person name="Houde N."/>
            <person name="Hughes L."/>
            <person name="Hulme W."/>
            <person name="Husby E."/>
            <person name="Iliev I."/>
            <person name="Jaffe D."/>
            <person name="Jones C."/>
            <person name="Kamal M."/>
            <person name="Kamat A."/>
            <person name="Kamvysselis M."/>
            <person name="Karlsson E."/>
            <person name="Kells C."/>
            <person name="Kieu A."/>
            <person name="Kisner P."/>
            <person name="Kodira C."/>
            <person name="Kulbokas E."/>
            <person name="Labutti K."/>
            <person name="Lama D."/>
            <person name="Landers T."/>
            <person name="Leger J."/>
            <person name="Levine S."/>
            <person name="Lewis D."/>
            <person name="Lewis T."/>
            <person name="Lindblad-toh K."/>
            <person name="Liu X."/>
            <person name="Lokyitsang T."/>
            <person name="Lokyitsang Y."/>
            <person name="Lucien O."/>
            <person name="Lui A."/>
            <person name="Ma L.J."/>
            <person name="Mabbitt R."/>
            <person name="Macdonald J."/>
            <person name="Maclean C."/>
            <person name="Major J."/>
            <person name="Manning J."/>
            <person name="Marabella R."/>
            <person name="Maru K."/>
            <person name="Matthews C."/>
            <person name="Mauceli E."/>
            <person name="Mccarthy M."/>
            <person name="Mcdonough S."/>
            <person name="Mcghee T."/>
            <person name="Meldrim J."/>
            <person name="Meneus L."/>
            <person name="Mesirov J."/>
            <person name="Mihalev A."/>
            <person name="Mihova T."/>
            <person name="Mikkelsen T."/>
            <person name="Mlenga V."/>
            <person name="Moru K."/>
            <person name="Mozes J."/>
            <person name="Mulrain L."/>
            <person name="Munson G."/>
            <person name="Naylor J."/>
            <person name="Newes C."/>
            <person name="Nguyen C."/>
            <person name="Nguyen N."/>
            <person name="Nguyen T."/>
            <person name="Nicol R."/>
            <person name="Nielsen C."/>
            <person name="Nizzari M."/>
            <person name="Norbu C."/>
            <person name="Norbu N."/>
            <person name="O'donnell P."/>
            <person name="Okoawo O."/>
            <person name="O'leary S."/>
            <person name="Omotosho B."/>
            <person name="O'neill K."/>
            <person name="Osman S."/>
            <person name="Parker S."/>
            <person name="Perrin D."/>
            <person name="Phunkhang P."/>
            <person name="Piqani B."/>
            <person name="Purcell S."/>
            <person name="Rachupka T."/>
            <person name="Ramasamy U."/>
            <person name="Rameau R."/>
            <person name="Ray V."/>
            <person name="Raymond C."/>
            <person name="Retta R."/>
            <person name="Richardson S."/>
            <person name="Rise C."/>
            <person name="Rodriguez J."/>
            <person name="Rogers J."/>
            <person name="Rogov P."/>
            <person name="Rutman M."/>
            <person name="Schupbach R."/>
            <person name="Seaman C."/>
            <person name="Settipalli S."/>
            <person name="Sharpe T."/>
            <person name="Sheridan J."/>
            <person name="Sherpa N."/>
            <person name="Shi J."/>
            <person name="Smirnov S."/>
            <person name="Smith C."/>
            <person name="Sougnez C."/>
            <person name="Spencer B."/>
            <person name="Stalker J."/>
            <person name="Stange-thomann N."/>
            <person name="Stavropoulos S."/>
            <person name="Stetson K."/>
            <person name="Stone C."/>
            <person name="Stone S."/>
            <person name="Stubbs M."/>
            <person name="Talamas J."/>
            <person name="Tchuinga P."/>
            <person name="Tenzing P."/>
            <person name="Tesfaye S."/>
            <person name="Theodore J."/>
            <person name="Thoulutsang Y."/>
            <person name="Topham K."/>
            <person name="Towey S."/>
            <person name="Tsamla T."/>
            <person name="Tsomo N."/>
            <person name="Vallee D."/>
            <person name="Vassiliev H."/>
            <person name="Venkataraman V."/>
            <person name="Vinson J."/>
            <person name="Vo A."/>
            <person name="Wade C."/>
            <person name="Wang S."/>
            <person name="Wangchuk T."/>
            <person name="Wangdi T."/>
            <person name="Whittaker C."/>
            <person name="Wilkinson J."/>
            <person name="Wu Y."/>
            <person name="Wyman D."/>
            <person name="Yadav S."/>
            <person name="Yang S."/>
            <person name="Yang X."/>
            <person name="Yeager S."/>
            <person name="Yee E."/>
            <person name="Young G."/>
            <person name="Zainoun J."/>
            <person name="Zembeck L."/>
            <person name="Zimmer A."/>
            <person name="Zody M."/>
            <person name="Lander E."/>
        </authorList>
    </citation>
    <scope>NUCLEOTIDE SEQUENCE [LARGE SCALE GENOMIC DNA]</scope>
</reference>
<dbReference type="PANTHER" id="PTHR11339">
    <property type="entry name" value="EXTRACELLULAR MATRIX GLYCOPROTEIN RELATED"/>
    <property type="match status" value="1"/>
</dbReference>
<dbReference type="HOGENOM" id="CLU_264976_0_0_1"/>
<feature type="disulfide bond" evidence="4">
    <location>
        <begin position="1231"/>
        <end position="1280"/>
    </location>
</feature>
<keyword evidence="1" id="KW-0677">Repeat</keyword>
<protein>
    <recommendedName>
        <fullName evidence="10">von Willebrand factor</fullName>
    </recommendedName>
</protein>
<feature type="domain" description="VWFC" evidence="6">
    <location>
        <begin position="1138"/>
        <end position="1207"/>
    </location>
</feature>
<feature type="domain" description="VWFC" evidence="6">
    <location>
        <begin position="253"/>
        <end position="324"/>
    </location>
</feature>
<accession>H2Y887</accession>
<evidence type="ECO:0008006" key="10">
    <source>
        <dbReference type="Google" id="ProtNLM"/>
    </source>
</evidence>
<dbReference type="Proteomes" id="UP000007875">
    <property type="component" value="Unassembled WGS sequence"/>
</dbReference>
<dbReference type="PROSITE" id="PS01225">
    <property type="entry name" value="CTCK_2"/>
    <property type="match status" value="1"/>
</dbReference>
<dbReference type="InterPro" id="IPR014853">
    <property type="entry name" value="VWF/SSPO/ZAN-like_Cys-rich_dom"/>
</dbReference>
<dbReference type="InterPro" id="IPR050780">
    <property type="entry name" value="Mucin_vWF_Thrombospondin_sf"/>
</dbReference>
<evidence type="ECO:0000256" key="4">
    <source>
        <dbReference type="PROSITE-ProRule" id="PRU00039"/>
    </source>
</evidence>
<evidence type="ECO:0000256" key="3">
    <source>
        <dbReference type="ARBA" id="ARBA00023180"/>
    </source>
</evidence>
<organism evidence="8 9">
    <name type="scientific">Ciona savignyi</name>
    <name type="common">Pacific transparent sea squirt</name>
    <dbReference type="NCBI Taxonomy" id="51511"/>
    <lineage>
        <taxon>Eukaryota</taxon>
        <taxon>Metazoa</taxon>
        <taxon>Chordata</taxon>
        <taxon>Tunicata</taxon>
        <taxon>Ascidiacea</taxon>
        <taxon>Phlebobranchia</taxon>
        <taxon>Cionidae</taxon>
        <taxon>Ciona</taxon>
    </lineage>
</organism>
<dbReference type="SMART" id="SM00832">
    <property type="entry name" value="C8"/>
    <property type="match status" value="1"/>
</dbReference>
<evidence type="ECO:0000313" key="9">
    <source>
        <dbReference type="Proteomes" id="UP000007875"/>
    </source>
</evidence>
<dbReference type="OMA" id="LECACHA"/>
<dbReference type="eggNOG" id="KOG1216">
    <property type="taxonomic scope" value="Eukaryota"/>
</dbReference>
<dbReference type="InterPro" id="IPR001846">
    <property type="entry name" value="VWF_type-D"/>
</dbReference>
<dbReference type="SMART" id="SM00041">
    <property type="entry name" value="CT"/>
    <property type="match status" value="1"/>
</dbReference>
<dbReference type="SUPFAM" id="SSF57603">
    <property type="entry name" value="FnI-like domain"/>
    <property type="match status" value="2"/>
</dbReference>
<proteinExistence type="predicted"/>
<dbReference type="GeneTree" id="ENSGT01120000273585"/>
<dbReference type="SMART" id="SM00216">
    <property type="entry name" value="VWD"/>
    <property type="match status" value="1"/>
</dbReference>
<dbReference type="PROSITE" id="PS01208">
    <property type="entry name" value="VWFC_1"/>
    <property type="match status" value="2"/>
</dbReference>
<name>H2Y887_CIOSA</name>